<proteinExistence type="predicted"/>
<accession>A0A4U6VNZ7</accession>
<reference evidence="1" key="1">
    <citation type="submission" date="2019-03" db="EMBL/GenBank/DDBJ databases">
        <title>WGS assembly of Setaria viridis.</title>
        <authorList>
            <person name="Huang P."/>
            <person name="Jenkins J."/>
            <person name="Grimwood J."/>
            <person name="Barry K."/>
            <person name="Healey A."/>
            <person name="Mamidi S."/>
            <person name="Sreedasyam A."/>
            <person name="Shu S."/>
            <person name="Feldman M."/>
            <person name="Wu J."/>
            <person name="Yu Y."/>
            <person name="Chen C."/>
            <person name="Johnson J."/>
            <person name="Rokhsar D."/>
            <person name="Baxter I."/>
            <person name="Schmutz J."/>
            <person name="Brutnell T."/>
            <person name="Kellogg E."/>
        </authorList>
    </citation>
    <scope>NUCLEOTIDE SEQUENCE [LARGE SCALE GENOMIC DNA]</scope>
</reference>
<sequence>MLIFFVILPSFFSFRLHLRSLPEAGAVERLLPVYSRFLTSHQDF</sequence>
<evidence type="ECO:0000313" key="1">
    <source>
        <dbReference type="EMBL" id="TKW30615.1"/>
    </source>
</evidence>
<organism evidence="1 2">
    <name type="scientific">Setaria viridis</name>
    <name type="common">Green bristlegrass</name>
    <name type="synonym">Setaria italica subsp. viridis</name>
    <dbReference type="NCBI Taxonomy" id="4556"/>
    <lineage>
        <taxon>Eukaryota</taxon>
        <taxon>Viridiplantae</taxon>
        <taxon>Streptophyta</taxon>
        <taxon>Embryophyta</taxon>
        <taxon>Tracheophyta</taxon>
        <taxon>Spermatophyta</taxon>
        <taxon>Magnoliopsida</taxon>
        <taxon>Liliopsida</taxon>
        <taxon>Poales</taxon>
        <taxon>Poaceae</taxon>
        <taxon>PACMAD clade</taxon>
        <taxon>Panicoideae</taxon>
        <taxon>Panicodae</taxon>
        <taxon>Paniceae</taxon>
        <taxon>Cenchrinae</taxon>
        <taxon>Setaria</taxon>
    </lineage>
</organism>
<dbReference type="Gramene" id="TKW30615">
    <property type="protein sequence ID" value="TKW30615"/>
    <property type="gene ID" value="SEVIR_2G049450v2"/>
</dbReference>
<evidence type="ECO:0000313" key="2">
    <source>
        <dbReference type="Proteomes" id="UP000298652"/>
    </source>
</evidence>
<keyword evidence="2" id="KW-1185">Reference proteome</keyword>
<dbReference type="AlphaFoldDB" id="A0A4U6VNZ7"/>
<dbReference type="Proteomes" id="UP000298652">
    <property type="component" value="Chromosome 2"/>
</dbReference>
<gene>
    <name evidence="1" type="ORF">SEVIR_2G049450v2</name>
</gene>
<protein>
    <submittedName>
        <fullName evidence="1">Uncharacterized protein</fullName>
    </submittedName>
</protein>
<name>A0A4U6VNZ7_SETVI</name>
<dbReference type="EMBL" id="CM016553">
    <property type="protein sequence ID" value="TKW30615.1"/>
    <property type="molecule type" value="Genomic_DNA"/>
</dbReference>